<keyword evidence="4" id="KW-1185">Reference proteome</keyword>
<protein>
    <recommendedName>
        <fullName evidence="2">Enoyl reductase (ER) domain-containing protein</fullName>
    </recommendedName>
</protein>
<name>K3WKV6_GLOUD</name>
<dbReference type="InterPro" id="IPR002364">
    <property type="entry name" value="Quin_OxRdtase/zeta-crystal_CS"/>
</dbReference>
<dbReference type="Gene3D" id="3.90.180.10">
    <property type="entry name" value="Medium-chain alcohol dehydrogenases, catalytic domain"/>
    <property type="match status" value="1"/>
</dbReference>
<evidence type="ECO:0000313" key="3">
    <source>
        <dbReference type="EnsemblProtists" id="PYU1_T005598"/>
    </source>
</evidence>
<reference evidence="4" key="2">
    <citation type="submission" date="2010-04" db="EMBL/GenBank/DDBJ databases">
        <authorList>
            <person name="Buell R."/>
            <person name="Hamilton J."/>
            <person name="Hostetler J."/>
        </authorList>
    </citation>
    <scope>NUCLEOTIDE SEQUENCE [LARGE SCALE GENOMIC DNA]</scope>
    <source>
        <strain evidence="4">DAOM:BR144</strain>
    </source>
</reference>
<dbReference type="SMART" id="SM00829">
    <property type="entry name" value="PKS_ER"/>
    <property type="match status" value="1"/>
</dbReference>
<sequence length="342" mass="37204">MRAWFYTRYGGPAVLQTGEQPDAALQSTYDVVIKVHAASLNPIDYKRRQGALKVILDKHWPHVVGYDVSGVVVECGAEVMRFQVGDEVFGMLPHNRNGALAELASVHEDYLAKKPANLTHVQAASLPLVSLTALLSFRAGHLEEGKRVLVTGGAGGVGSIAIQIAKAVFKAQTVATTASTRKVERMKSLGADEVIDYTREAFERELAEYDFALDCTGESVKCFECVTKNGSVVSISETPSADELRGLESKGVQVSRFIGFVLNCLSHSVAKKARQVQIHYKYFFVVGNGAVLDEIRTLCEQHVVSPVIDKVYPFEKADTAMEYLEAGHAMGKVVVEMIPGAV</sequence>
<feature type="domain" description="Enoyl reductase (ER)" evidence="2">
    <location>
        <begin position="10"/>
        <end position="335"/>
    </location>
</feature>
<dbReference type="InterPro" id="IPR011032">
    <property type="entry name" value="GroES-like_sf"/>
</dbReference>
<dbReference type="GO" id="GO:0016491">
    <property type="term" value="F:oxidoreductase activity"/>
    <property type="evidence" value="ECO:0007669"/>
    <property type="project" value="UniProtKB-KW"/>
</dbReference>
<dbReference type="Proteomes" id="UP000019132">
    <property type="component" value="Unassembled WGS sequence"/>
</dbReference>
<dbReference type="PANTHER" id="PTHR11695:SF294">
    <property type="entry name" value="RETICULON-4-INTERACTING PROTEIN 1, MITOCHONDRIAL"/>
    <property type="match status" value="1"/>
</dbReference>
<evidence type="ECO:0000313" key="4">
    <source>
        <dbReference type="Proteomes" id="UP000019132"/>
    </source>
</evidence>
<dbReference type="AlphaFoldDB" id="K3WKV6"/>
<dbReference type="InParanoid" id="K3WKV6"/>
<dbReference type="STRING" id="431595.K3WKV6"/>
<dbReference type="CDD" id="cd05289">
    <property type="entry name" value="MDR_like_2"/>
    <property type="match status" value="1"/>
</dbReference>
<dbReference type="PROSITE" id="PS01162">
    <property type="entry name" value="QOR_ZETA_CRYSTAL"/>
    <property type="match status" value="1"/>
</dbReference>
<dbReference type="InterPro" id="IPR050700">
    <property type="entry name" value="YIM1/Zinc_Alcohol_DH_Fams"/>
</dbReference>
<dbReference type="PANTHER" id="PTHR11695">
    <property type="entry name" value="ALCOHOL DEHYDROGENASE RELATED"/>
    <property type="match status" value="1"/>
</dbReference>
<dbReference type="HOGENOM" id="CLU_026673_3_3_1"/>
<dbReference type="GO" id="GO:0008270">
    <property type="term" value="F:zinc ion binding"/>
    <property type="evidence" value="ECO:0007669"/>
    <property type="project" value="InterPro"/>
</dbReference>
<dbReference type="Pfam" id="PF13602">
    <property type="entry name" value="ADH_zinc_N_2"/>
    <property type="match status" value="1"/>
</dbReference>
<accession>K3WKV6</accession>
<evidence type="ECO:0000259" key="2">
    <source>
        <dbReference type="SMART" id="SM00829"/>
    </source>
</evidence>
<dbReference type="SUPFAM" id="SSF51735">
    <property type="entry name" value="NAD(P)-binding Rossmann-fold domains"/>
    <property type="match status" value="1"/>
</dbReference>
<evidence type="ECO:0000256" key="1">
    <source>
        <dbReference type="ARBA" id="ARBA00023002"/>
    </source>
</evidence>
<dbReference type="Pfam" id="PF08240">
    <property type="entry name" value="ADH_N"/>
    <property type="match status" value="1"/>
</dbReference>
<keyword evidence="1" id="KW-0560">Oxidoreductase</keyword>
<organism evidence="3 4">
    <name type="scientific">Globisporangium ultimum (strain ATCC 200006 / CBS 805.95 / DAOM BR144)</name>
    <name type="common">Pythium ultimum</name>
    <dbReference type="NCBI Taxonomy" id="431595"/>
    <lineage>
        <taxon>Eukaryota</taxon>
        <taxon>Sar</taxon>
        <taxon>Stramenopiles</taxon>
        <taxon>Oomycota</taxon>
        <taxon>Peronosporomycetes</taxon>
        <taxon>Pythiales</taxon>
        <taxon>Pythiaceae</taxon>
        <taxon>Globisporangium</taxon>
    </lineage>
</organism>
<dbReference type="InterPro" id="IPR036291">
    <property type="entry name" value="NAD(P)-bd_dom_sf"/>
</dbReference>
<dbReference type="SUPFAM" id="SSF50129">
    <property type="entry name" value="GroES-like"/>
    <property type="match status" value="1"/>
</dbReference>
<dbReference type="eggNOG" id="KOG1198">
    <property type="taxonomic scope" value="Eukaryota"/>
</dbReference>
<reference evidence="4" key="1">
    <citation type="journal article" date="2010" name="Genome Biol.">
        <title>Genome sequence of the necrotrophic plant pathogen Pythium ultimum reveals original pathogenicity mechanisms and effector repertoire.</title>
        <authorList>
            <person name="Levesque C.A."/>
            <person name="Brouwer H."/>
            <person name="Cano L."/>
            <person name="Hamilton J.P."/>
            <person name="Holt C."/>
            <person name="Huitema E."/>
            <person name="Raffaele S."/>
            <person name="Robideau G.P."/>
            <person name="Thines M."/>
            <person name="Win J."/>
            <person name="Zerillo M.M."/>
            <person name="Beakes G.W."/>
            <person name="Boore J.L."/>
            <person name="Busam D."/>
            <person name="Dumas B."/>
            <person name="Ferriera S."/>
            <person name="Fuerstenberg S.I."/>
            <person name="Gachon C.M."/>
            <person name="Gaulin E."/>
            <person name="Govers F."/>
            <person name="Grenville-Briggs L."/>
            <person name="Horner N."/>
            <person name="Hostetler J."/>
            <person name="Jiang R.H."/>
            <person name="Johnson J."/>
            <person name="Krajaejun T."/>
            <person name="Lin H."/>
            <person name="Meijer H.J."/>
            <person name="Moore B."/>
            <person name="Morris P."/>
            <person name="Phuntmart V."/>
            <person name="Puiu D."/>
            <person name="Shetty J."/>
            <person name="Stajich J.E."/>
            <person name="Tripathy S."/>
            <person name="Wawra S."/>
            <person name="van West P."/>
            <person name="Whitty B.R."/>
            <person name="Coutinho P.M."/>
            <person name="Henrissat B."/>
            <person name="Martin F."/>
            <person name="Thomas P.D."/>
            <person name="Tyler B.M."/>
            <person name="De Vries R.P."/>
            <person name="Kamoun S."/>
            <person name="Yandell M."/>
            <person name="Tisserat N."/>
            <person name="Buell C.R."/>
        </authorList>
    </citation>
    <scope>NUCLEOTIDE SEQUENCE</scope>
    <source>
        <strain evidence="4">DAOM:BR144</strain>
    </source>
</reference>
<proteinExistence type="predicted"/>
<dbReference type="Gene3D" id="3.40.50.720">
    <property type="entry name" value="NAD(P)-binding Rossmann-like Domain"/>
    <property type="match status" value="1"/>
</dbReference>
<dbReference type="InterPro" id="IPR013154">
    <property type="entry name" value="ADH-like_N"/>
</dbReference>
<reference evidence="3" key="3">
    <citation type="submission" date="2015-02" db="UniProtKB">
        <authorList>
            <consortium name="EnsemblProtists"/>
        </authorList>
    </citation>
    <scope>IDENTIFICATION</scope>
    <source>
        <strain evidence="3">DAOM BR144</strain>
    </source>
</reference>
<dbReference type="EnsemblProtists" id="PYU1_T005598">
    <property type="protein sequence ID" value="PYU1_T005598"/>
    <property type="gene ID" value="PYU1_G005587"/>
</dbReference>
<dbReference type="EMBL" id="GL376573">
    <property type="status" value="NOT_ANNOTATED_CDS"/>
    <property type="molecule type" value="Genomic_DNA"/>
</dbReference>
<dbReference type="VEuPathDB" id="FungiDB:PYU1_G005587"/>
<dbReference type="InterPro" id="IPR020843">
    <property type="entry name" value="ER"/>
</dbReference>
<dbReference type="OMA" id="YDCAGIV"/>